<keyword evidence="4 9" id="KW-0812">Transmembrane</keyword>
<dbReference type="SMART" id="SM00382">
    <property type="entry name" value="AAA"/>
    <property type="match status" value="1"/>
</dbReference>
<dbReference type="Proteomes" id="UP001329151">
    <property type="component" value="Chromosome"/>
</dbReference>
<dbReference type="AlphaFoldDB" id="A0AA86IYW1"/>
<keyword evidence="5" id="KW-0547">Nucleotide-binding</keyword>
<dbReference type="Gene3D" id="3.40.50.300">
    <property type="entry name" value="P-loop containing nucleotide triphosphate hydrolases"/>
    <property type="match status" value="1"/>
</dbReference>
<dbReference type="PROSITE" id="PS50893">
    <property type="entry name" value="ABC_TRANSPORTER_2"/>
    <property type="match status" value="1"/>
</dbReference>
<dbReference type="InterPro" id="IPR010128">
    <property type="entry name" value="ATPase_T1SS_PrtD-like"/>
</dbReference>
<keyword evidence="2" id="KW-1003">Cell membrane</keyword>
<dbReference type="InterPro" id="IPR011527">
    <property type="entry name" value="ABC1_TM_dom"/>
</dbReference>
<dbReference type="GO" id="GO:0005524">
    <property type="term" value="F:ATP binding"/>
    <property type="evidence" value="ECO:0007669"/>
    <property type="project" value="UniProtKB-KW"/>
</dbReference>
<evidence type="ECO:0000259" key="10">
    <source>
        <dbReference type="PROSITE" id="PS50893"/>
    </source>
</evidence>
<dbReference type="Pfam" id="PF00664">
    <property type="entry name" value="ABC_membrane"/>
    <property type="match status" value="1"/>
</dbReference>
<dbReference type="RefSeq" id="WP_130557019.1">
    <property type="nucleotide sequence ID" value="NZ_AP028947.1"/>
</dbReference>
<dbReference type="GO" id="GO:0006508">
    <property type="term" value="P:proteolysis"/>
    <property type="evidence" value="ECO:0007669"/>
    <property type="project" value="UniProtKB-KW"/>
</dbReference>
<dbReference type="GO" id="GO:0016887">
    <property type="term" value="F:ATP hydrolysis activity"/>
    <property type="evidence" value="ECO:0007669"/>
    <property type="project" value="InterPro"/>
</dbReference>
<accession>A0AA86IYW1</accession>
<dbReference type="InterPro" id="IPR027417">
    <property type="entry name" value="P-loop_NTPase"/>
</dbReference>
<reference evidence="12 13" key="1">
    <citation type="submission" date="2023-10" db="EMBL/GenBank/DDBJ databases">
        <title>Complete Genome Sequence of Limnobacter thiooxidans CS-K2T, Isolated from freshwater lake sediments in Bavaria, Germany.</title>
        <authorList>
            <person name="Naruki M."/>
            <person name="Watanabe A."/>
            <person name="Warashina T."/>
            <person name="Morita T."/>
            <person name="Arakawa K."/>
        </authorList>
    </citation>
    <scope>NUCLEOTIDE SEQUENCE [LARGE SCALE GENOMIC DNA]</scope>
    <source>
        <strain evidence="12 13">CS-K2</strain>
    </source>
</reference>
<dbReference type="InterPro" id="IPR036640">
    <property type="entry name" value="ABC1_TM_sf"/>
</dbReference>
<dbReference type="PROSITE" id="PS50929">
    <property type="entry name" value="ABC_TM1F"/>
    <property type="match status" value="1"/>
</dbReference>
<evidence type="ECO:0000256" key="8">
    <source>
        <dbReference type="ARBA" id="ARBA00023136"/>
    </source>
</evidence>
<evidence type="ECO:0000256" key="1">
    <source>
        <dbReference type="ARBA" id="ARBA00004651"/>
    </source>
</evidence>
<evidence type="ECO:0000256" key="5">
    <source>
        <dbReference type="ARBA" id="ARBA00022741"/>
    </source>
</evidence>
<protein>
    <submittedName>
        <fullName evidence="12">Alkaline protease secretion ATP-binding protein AprD</fullName>
    </submittedName>
</protein>
<comment type="subcellular location">
    <subcellularLocation>
        <location evidence="1">Cell membrane</location>
        <topology evidence="1">Multi-pass membrane protein</topology>
    </subcellularLocation>
</comment>
<dbReference type="InterPro" id="IPR003593">
    <property type="entry name" value="AAA+_ATPase"/>
</dbReference>
<gene>
    <name evidence="12" type="primary">aprD</name>
    <name evidence="12" type="ORF">RGQ30_02520</name>
</gene>
<keyword evidence="3" id="KW-0997">Cell inner membrane</keyword>
<dbReference type="GO" id="GO:0140359">
    <property type="term" value="F:ABC-type transporter activity"/>
    <property type="evidence" value="ECO:0007669"/>
    <property type="project" value="InterPro"/>
</dbReference>
<evidence type="ECO:0000256" key="3">
    <source>
        <dbReference type="ARBA" id="ARBA00022519"/>
    </source>
</evidence>
<evidence type="ECO:0000259" key="11">
    <source>
        <dbReference type="PROSITE" id="PS50929"/>
    </source>
</evidence>
<dbReference type="InterPro" id="IPR003439">
    <property type="entry name" value="ABC_transporter-like_ATP-bd"/>
</dbReference>
<evidence type="ECO:0000256" key="4">
    <source>
        <dbReference type="ARBA" id="ARBA00022692"/>
    </source>
</evidence>
<evidence type="ECO:0000256" key="7">
    <source>
        <dbReference type="ARBA" id="ARBA00022989"/>
    </source>
</evidence>
<feature type="domain" description="ABC transmembrane type-1" evidence="11">
    <location>
        <begin position="25"/>
        <end position="300"/>
    </location>
</feature>
<organism evidence="12 13">
    <name type="scientific">Limnobacter thiooxidans</name>
    <dbReference type="NCBI Taxonomy" id="131080"/>
    <lineage>
        <taxon>Bacteria</taxon>
        <taxon>Pseudomonadati</taxon>
        <taxon>Pseudomonadota</taxon>
        <taxon>Betaproteobacteria</taxon>
        <taxon>Burkholderiales</taxon>
        <taxon>Burkholderiaceae</taxon>
        <taxon>Limnobacter</taxon>
    </lineage>
</organism>
<feature type="transmembrane region" description="Helical" evidence="9">
    <location>
        <begin position="21"/>
        <end position="44"/>
    </location>
</feature>
<dbReference type="GO" id="GO:0005886">
    <property type="term" value="C:plasma membrane"/>
    <property type="evidence" value="ECO:0007669"/>
    <property type="project" value="UniProtKB-SubCell"/>
</dbReference>
<evidence type="ECO:0000313" key="13">
    <source>
        <dbReference type="Proteomes" id="UP001329151"/>
    </source>
</evidence>
<dbReference type="NCBIfam" id="TIGR01842">
    <property type="entry name" value="type_I_sec_PrtD"/>
    <property type="match status" value="1"/>
</dbReference>
<dbReference type="PROSITE" id="PS00211">
    <property type="entry name" value="ABC_TRANSPORTER_1"/>
    <property type="match status" value="1"/>
</dbReference>
<keyword evidence="7 9" id="KW-1133">Transmembrane helix</keyword>
<keyword evidence="13" id="KW-1185">Reference proteome</keyword>
<name>A0AA86IYW1_9BURK</name>
<feature type="domain" description="ABC transporter" evidence="10">
    <location>
        <begin position="331"/>
        <end position="567"/>
    </location>
</feature>
<proteinExistence type="predicted"/>
<dbReference type="GO" id="GO:0008233">
    <property type="term" value="F:peptidase activity"/>
    <property type="evidence" value="ECO:0007669"/>
    <property type="project" value="UniProtKB-KW"/>
</dbReference>
<feature type="transmembrane region" description="Helical" evidence="9">
    <location>
        <begin position="56"/>
        <end position="76"/>
    </location>
</feature>
<evidence type="ECO:0000256" key="2">
    <source>
        <dbReference type="ARBA" id="ARBA00022475"/>
    </source>
</evidence>
<sequence length="570" mass="61165">MFRQFLQKNELTDLLQGEKSVIRSVAVFSAVVNILALVPSLYMLQVYDRVMTSQNTTTLTVLTLLALGMLVLSGLLDASRTFVLVRVGARFDMAINRRVYSAAFQHHLKTGQQVASQSLRDLTNLRQFVTGPGLLAFFDLPWMPLYLAVLFLFDFWLGVLAVFGMIVSATLTWLNDKSSGKAISEASELAAKSGRVADQNTRNAEVIEAMGMMGAFMNRWRQQHGKFLALQAVASDKAGQWGSASKNFRIFLQSAALGLGALLALQNEITPGMMIAASILMGRALAPLDQLIATYKQFSSAKISYTRLLELLNSTPVKQKGIELPAPKGNVQFAGVTGGSPGSDQPLIHDISFTLPAGTVLGVIGPSGAGKSTLVRTLVGVWAAKQGVVRIDGADIHQWNREQLGAHIGYLPQDVELFEGSVAVNIARFREGDDDRLVIEAAMAAGVHEMILRLPKGYDTELGPQGAGLSGGQRQRIALARALYGAPSLVVLDEPNASLDDAGVAALSAAISRFRQLGKAVVMVTHRADLLRNTDALLVLQGGRVSQHGPTPKVLEALQARATNGAQNAA</sequence>
<dbReference type="FunFam" id="1.20.1560.10:FF:000109">
    <property type="entry name" value="Alkaline protease secretion ATP-binding protein aprD"/>
    <property type="match status" value="1"/>
</dbReference>
<dbReference type="GO" id="GO:0030256">
    <property type="term" value="C:type I protein secretion system complex"/>
    <property type="evidence" value="ECO:0007669"/>
    <property type="project" value="InterPro"/>
</dbReference>
<keyword evidence="12" id="KW-0645">Protease</keyword>
<dbReference type="KEGG" id="lto:RGQ30_02520"/>
<evidence type="ECO:0000313" key="12">
    <source>
        <dbReference type="EMBL" id="BET24751.1"/>
    </source>
</evidence>
<keyword evidence="12" id="KW-0378">Hydrolase</keyword>
<keyword evidence="6 12" id="KW-0067">ATP-binding</keyword>
<dbReference type="PANTHER" id="PTHR24221:SF248">
    <property type="entry name" value="ABC TRANSPORTER TRANSMEMBRANE REGION"/>
    <property type="match status" value="1"/>
</dbReference>
<dbReference type="PANTHER" id="PTHR24221">
    <property type="entry name" value="ATP-BINDING CASSETTE SUB-FAMILY B"/>
    <property type="match status" value="1"/>
</dbReference>
<dbReference type="GO" id="GO:0034040">
    <property type="term" value="F:ATPase-coupled lipid transmembrane transporter activity"/>
    <property type="evidence" value="ECO:0007669"/>
    <property type="project" value="TreeGrafter"/>
</dbReference>
<keyword evidence="8 9" id="KW-0472">Membrane</keyword>
<dbReference type="GO" id="GO:0030253">
    <property type="term" value="P:protein secretion by the type I secretion system"/>
    <property type="evidence" value="ECO:0007669"/>
    <property type="project" value="InterPro"/>
</dbReference>
<evidence type="ECO:0000256" key="9">
    <source>
        <dbReference type="SAM" id="Phobius"/>
    </source>
</evidence>
<dbReference type="Gene3D" id="1.20.1560.10">
    <property type="entry name" value="ABC transporter type 1, transmembrane domain"/>
    <property type="match status" value="1"/>
</dbReference>
<dbReference type="SUPFAM" id="SSF52540">
    <property type="entry name" value="P-loop containing nucleoside triphosphate hydrolases"/>
    <property type="match status" value="1"/>
</dbReference>
<dbReference type="Pfam" id="PF00005">
    <property type="entry name" value="ABC_tran"/>
    <property type="match status" value="1"/>
</dbReference>
<feature type="transmembrane region" description="Helical" evidence="9">
    <location>
        <begin position="155"/>
        <end position="174"/>
    </location>
</feature>
<dbReference type="EMBL" id="AP028947">
    <property type="protein sequence ID" value="BET24751.1"/>
    <property type="molecule type" value="Genomic_DNA"/>
</dbReference>
<evidence type="ECO:0000256" key="6">
    <source>
        <dbReference type="ARBA" id="ARBA00022840"/>
    </source>
</evidence>
<dbReference type="SUPFAM" id="SSF90123">
    <property type="entry name" value="ABC transporter transmembrane region"/>
    <property type="match status" value="1"/>
</dbReference>
<dbReference type="InterPro" id="IPR017871">
    <property type="entry name" value="ABC_transporter-like_CS"/>
</dbReference>
<dbReference type="InterPro" id="IPR039421">
    <property type="entry name" value="Type_1_exporter"/>
</dbReference>